<keyword evidence="2" id="KW-0963">Cytoplasm</keyword>
<dbReference type="GO" id="GO:0003677">
    <property type="term" value="F:DNA binding"/>
    <property type="evidence" value="ECO:0007669"/>
    <property type="project" value="InterPro"/>
</dbReference>
<dbReference type="SMART" id="SM00028">
    <property type="entry name" value="TPR"/>
    <property type="match status" value="6"/>
</dbReference>
<evidence type="ECO:0000256" key="3">
    <source>
        <dbReference type="ARBA" id="ARBA00022737"/>
    </source>
</evidence>
<dbReference type="SUPFAM" id="SSF47413">
    <property type="entry name" value="lambda repressor-like DNA-binding domains"/>
    <property type="match status" value="1"/>
</dbReference>
<dbReference type="PANTHER" id="PTHR46630">
    <property type="entry name" value="TETRATRICOPEPTIDE REPEAT PROTEIN 29"/>
    <property type="match status" value="1"/>
</dbReference>
<dbReference type="PROSITE" id="PS50943">
    <property type="entry name" value="HTH_CROC1"/>
    <property type="match status" value="1"/>
</dbReference>
<dbReference type="AlphaFoldDB" id="A0A7W2A876"/>
<organism evidence="8 9">
    <name type="scientific">Paenactinomyces guangxiensis</name>
    <dbReference type="NCBI Taxonomy" id="1490290"/>
    <lineage>
        <taxon>Bacteria</taxon>
        <taxon>Bacillati</taxon>
        <taxon>Bacillota</taxon>
        <taxon>Bacilli</taxon>
        <taxon>Bacillales</taxon>
        <taxon>Thermoactinomycetaceae</taxon>
        <taxon>Paenactinomyces</taxon>
    </lineage>
</organism>
<evidence type="ECO:0000313" key="8">
    <source>
        <dbReference type="EMBL" id="MBA4493879.1"/>
    </source>
</evidence>
<dbReference type="InterPro" id="IPR010982">
    <property type="entry name" value="Lambda_DNA-bd_dom_sf"/>
</dbReference>
<feature type="repeat" description="TPR" evidence="6">
    <location>
        <begin position="116"/>
        <end position="149"/>
    </location>
</feature>
<dbReference type="Pfam" id="PF13424">
    <property type="entry name" value="TPR_12"/>
    <property type="match status" value="2"/>
</dbReference>
<keyword evidence="9" id="KW-1185">Reference proteome</keyword>
<keyword evidence="4 6" id="KW-0802">TPR repeat</keyword>
<dbReference type="Gene3D" id="1.25.40.10">
    <property type="entry name" value="Tetratricopeptide repeat domain"/>
    <property type="match status" value="2"/>
</dbReference>
<dbReference type="SMART" id="SM00530">
    <property type="entry name" value="HTH_XRE"/>
    <property type="match status" value="1"/>
</dbReference>
<accession>A0A7W2A876</accession>
<reference evidence="8 9" key="1">
    <citation type="submission" date="2020-07" db="EMBL/GenBank/DDBJ databases">
        <authorList>
            <person name="Feng H."/>
        </authorList>
    </citation>
    <scope>NUCLEOTIDE SEQUENCE [LARGE SCALE GENOMIC DNA]</scope>
    <source>
        <strain evidence="9">s-10</strain>
    </source>
</reference>
<dbReference type="Pfam" id="PF13432">
    <property type="entry name" value="TPR_16"/>
    <property type="match status" value="1"/>
</dbReference>
<dbReference type="PROSITE" id="PS50005">
    <property type="entry name" value="TPR"/>
    <property type="match status" value="2"/>
</dbReference>
<evidence type="ECO:0000256" key="4">
    <source>
        <dbReference type="ARBA" id="ARBA00022803"/>
    </source>
</evidence>
<keyword evidence="3" id="KW-0677">Repeat</keyword>
<dbReference type="GO" id="GO:0005737">
    <property type="term" value="C:cytoplasm"/>
    <property type="evidence" value="ECO:0007669"/>
    <property type="project" value="UniProtKB-SubCell"/>
</dbReference>
<evidence type="ECO:0000256" key="6">
    <source>
        <dbReference type="PROSITE-ProRule" id="PRU00339"/>
    </source>
</evidence>
<comment type="similarity">
    <text evidence="5">Belongs to the Rap family.</text>
</comment>
<evidence type="ECO:0000256" key="1">
    <source>
        <dbReference type="ARBA" id="ARBA00004496"/>
    </source>
</evidence>
<gene>
    <name evidence="8" type="ORF">H1191_06110</name>
</gene>
<feature type="domain" description="HTH cro/C1-type" evidence="7">
    <location>
        <begin position="13"/>
        <end position="66"/>
    </location>
</feature>
<proteinExistence type="inferred from homology"/>
<name>A0A7W2A876_9BACL</name>
<dbReference type="PANTHER" id="PTHR46630:SF1">
    <property type="entry name" value="TETRATRICOPEPTIDE REPEAT PROTEIN 29"/>
    <property type="match status" value="1"/>
</dbReference>
<evidence type="ECO:0000259" key="7">
    <source>
        <dbReference type="PROSITE" id="PS50943"/>
    </source>
</evidence>
<evidence type="ECO:0000313" key="9">
    <source>
        <dbReference type="Proteomes" id="UP000535491"/>
    </source>
</evidence>
<dbReference type="InterPro" id="IPR019734">
    <property type="entry name" value="TPR_rpt"/>
</dbReference>
<dbReference type="EMBL" id="JACEIQ010000004">
    <property type="protein sequence ID" value="MBA4493879.1"/>
    <property type="molecule type" value="Genomic_DNA"/>
</dbReference>
<dbReference type="InterPro" id="IPR011990">
    <property type="entry name" value="TPR-like_helical_dom_sf"/>
</dbReference>
<dbReference type="InterPro" id="IPR001387">
    <property type="entry name" value="Cro/C1-type_HTH"/>
</dbReference>
<protein>
    <submittedName>
        <fullName evidence="8">Helix-turn-helix transcriptional regulator</fullName>
    </submittedName>
</protein>
<comment type="caution">
    <text evidence="8">The sequence shown here is derived from an EMBL/GenBank/DDBJ whole genome shotgun (WGS) entry which is preliminary data.</text>
</comment>
<sequence length="444" mass="51861">MNVLEINEIGKFIRKVRKERGLRLEDLSDNHISTATISNIERGVPHVNKDKVLYLMGKLDLDLSEIPQMMDKESENLESMQLKFTAIETMIKVGKVARALTLLSGIPESMFSRHQATVHLLKGKCYIQKGDWKKAERELSEAIRLAQQDPSSQKTNLEASIYDQLAYCRSAQSNWEQALKFVERGLEVLREDADRFNQIKYNLKMKQVVYLEKLGRVDEALKSLDDLWGSIPHIQDKDVVLNLYALRADLFRRMRLHRDSVRYAREGIRLAVNSRYFNEMFKLWTTLGSVYTELSNFDDAETCFEFVLELEDQISDRHELLRAYCSLGRLYLLQGKTDQSREILEQAIKWGKSLKDHWQLNVALLLMGRLLKKTGNLSEAIKYLLQAVLVAEERQFYQNVWLGYYELADCYEQLGKVEEFREATELMYQAQRHLNCEESLFSSW</sequence>
<dbReference type="CDD" id="cd00093">
    <property type="entry name" value="HTH_XRE"/>
    <property type="match status" value="1"/>
</dbReference>
<dbReference type="SUPFAM" id="SSF48452">
    <property type="entry name" value="TPR-like"/>
    <property type="match status" value="2"/>
</dbReference>
<evidence type="ECO:0000256" key="5">
    <source>
        <dbReference type="ARBA" id="ARBA00038253"/>
    </source>
</evidence>
<evidence type="ECO:0000256" key="2">
    <source>
        <dbReference type="ARBA" id="ARBA00022490"/>
    </source>
</evidence>
<dbReference type="Proteomes" id="UP000535491">
    <property type="component" value="Unassembled WGS sequence"/>
</dbReference>
<dbReference type="InterPro" id="IPR051476">
    <property type="entry name" value="Bac_ResReg_Asp_Phosphatase"/>
</dbReference>
<comment type="subcellular location">
    <subcellularLocation>
        <location evidence="1">Cytoplasm</location>
    </subcellularLocation>
</comment>
<feature type="repeat" description="TPR" evidence="6">
    <location>
        <begin position="281"/>
        <end position="314"/>
    </location>
</feature>
<dbReference type="RefSeq" id="WP_181751120.1">
    <property type="nucleotide sequence ID" value="NZ_JACEIQ010000004.1"/>
</dbReference>
<dbReference type="Gene3D" id="1.10.260.40">
    <property type="entry name" value="lambda repressor-like DNA-binding domains"/>
    <property type="match status" value="1"/>
</dbReference>